<reference evidence="2" key="1">
    <citation type="journal article" date="2019" name="Int. J. Syst. Evol. Microbiol.">
        <title>The Global Catalogue of Microorganisms (GCM) 10K type strain sequencing project: providing services to taxonomists for standard genome sequencing and annotation.</title>
        <authorList>
            <consortium name="The Broad Institute Genomics Platform"/>
            <consortium name="The Broad Institute Genome Sequencing Center for Infectious Disease"/>
            <person name="Wu L."/>
            <person name="Ma J."/>
        </authorList>
    </citation>
    <scope>NUCLEOTIDE SEQUENCE [LARGE SCALE GENOMIC DNA]</scope>
    <source>
        <strain evidence="2">NBRC 112299</strain>
    </source>
</reference>
<evidence type="ECO:0000313" key="2">
    <source>
        <dbReference type="Proteomes" id="UP001157125"/>
    </source>
</evidence>
<comment type="caution">
    <text evidence="1">The sequence shown here is derived from an EMBL/GenBank/DDBJ whole genome shotgun (WGS) entry which is preliminary data.</text>
</comment>
<gene>
    <name evidence="1" type="ORF">GCM10025876_13020</name>
</gene>
<dbReference type="Gene3D" id="2.60.120.10">
    <property type="entry name" value="Jelly Rolls"/>
    <property type="match status" value="1"/>
</dbReference>
<dbReference type="Proteomes" id="UP001157125">
    <property type="component" value="Unassembled WGS sequence"/>
</dbReference>
<dbReference type="InterPro" id="IPR014710">
    <property type="entry name" value="RmlC-like_jellyroll"/>
</dbReference>
<protein>
    <submittedName>
        <fullName evidence="1">Uncharacterized protein</fullName>
    </submittedName>
</protein>
<organism evidence="1 2">
    <name type="scientific">Demequina litorisediminis</name>
    <dbReference type="NCBI Taxonomy" id="1849022"/>
    <lineage>
        <taxon>Bacteria</taxon>
        <taxon>Bacillati</taxon>
        <taxon>Actinomycetota</taxon>
        <taxon>Actinomycetes</taxon>
        <taxon>Micrococcales</taxon>
        <taxon>Demequinaceae</taxon>
        <taxon>Demequina</taxon>
    </lineage>
</organism>
<name>A0ABQ6IDC1_9MICO</name>
<proteinExistence type="predicted"/>
<evidence type="ECO:0000313" key="1">
    <source>
        <dbReference type="EMBL" id="GMA35098.1"/>
    </source>
</evidence>
<keyword evidence="2" id="KW-1185">Reference proteome</keyword>
<accession>A0ABQ6IDC1</accession>
<sequence length="84" mass="8379">MTAAEEFALTLVKDGEAVVPAAPRIVLCHSGEAIVAAGGETKKMTAGQAIFARASLGDVTVSADGLVVVARTPEAAENGVGADR</sequence>
<dbReference type="EMBL" id="BSUN01000001">
    <property type="protein sequence ID" value="GMA35098.1"/>
    <property type="molecule type" value="Genomic_DNA"/>
</dbReference>